<comment type="caution">
    <text evidence="7">The sequence shown here is derived from an EMBL/GenBank/DDBJ whole genome shotgun (WGS) entry which is preliminary data.</text>
</comment>
<dbReference type="PANTHER" id="PTHR10015:SF206">
    <property type="entry name" value="HSF-TYPE DNA-BINDING DOMAIN-CONTAINING PROTEIN"/>
    <property type="match status" value="1"/>
</dbReference>
<dbReference type="SMART" id="SM00415">
    <property type="entry name" value="HSF"/>
    <property type="match status" value="1"/>
</dbReference>
<evidence type="ECO:0000256" key="5">
    <source>
        <dbReference type="SAM" id="MobiDB-lite"/>
    </source>
</evidence>
<feature type="region of interest" description="Disordered" evidence="5">
    <location>
        <begin position="1"/>
        <end position="23"/>
    </location>
</feature>
<organism evidence="7 8">
    <name type="scientific">Peronospora matthiolae</name>
    <dbReference type="NCBI Taxonomy" id="2874970"/>
    <lineage>
        <taxon>Eukaryota</taxon>
        <taxon>Sar</taxon>
        <taxon>Stramenopiles</taxon>
        <taxon>Oomycota</taxon>
        <taxon>Peronosporomycetes</taxon>
        <taxon>Peronosporales</taxon>
        <taxon>Peronosporaceae</taxon>
        <taxon>Peronospora</taxon>
    </lineage>
</organism>
<dbReference type="GO" id="GO:0005634">
    <property type="term" value="C:nucleus"/>
    <property type="evidence" value="ECO:0007669"/>
    <property type="project" value="UniProtKB-SubCell"/>
</dbReference>
<feature type="compositionally biased region" description="Polar residues" evidence="5">
    <location>
        <begin position="379"/>
        <end position="396"/>
    </location>
</feature>
<evidence type="ECO:0000313" key="8">
    <source>
        <dbReference type="Proteomes" id="UP001162060"/>
    </source>
</evidence>
<dbReference type="InterPro" id="IPR000232">
    <property type="entry name" value="HSF_DNA-bd"/>
</dbReference>
<evidence type="ECO:0000259" key="6">
    <source>
        <dbReference type="SMART" id="SM00415"/>
    </source>
</evidence>
<gene>
    <name evidence="7" type="ORF">PM001_LOCUS12413</name>
</gene>
<dbReference type="Gene3D" id="1.10.10.10">
    <property type="entry name" value="Winged helix-like DNA-binding domain superfamily/Winged helix DNA-binding domain"/>
    <property type="match status" value="1"/>
</dbReference>
<dbReference type="EMBL" id="CAKLBY020000109">
    <property type="protein sequence ID" value="CAK7927263.1"/>
    <property type="molecule type" value="Genomic_DNA"/>
</dbReference>
<evidence type="ECO:0000256" key="1">
    <source>
        <dbReference type="ARBA" id="ARBA00004123"/>
    </source>
</evidence>
<feature type="domain" description="HSF-type DNA-binding" evidence="6">
    <location>
        <begin position="70"/>
        <end position="201"/>
    </location>
</feature>
<dbReference type="PANTHER" id="PTHR10015">
    <property type="entry name" value="HEAT SHOCK TRANSCRIPTION FACTOR"/>
    <property type="match status" value="1"/>
</dbReference>
<feature type="compositionally biased region" description="Polar residues" evidence="5">
    <location>
        <begin position="412"/>
        <end position="423"/>
    </location>
</feature>
<accession>A0AAV1U046</accession>
<evidence type="ECO:0000256" key="4">
    <source>
        <dbReference type="RuleBase" id="RU004020"/>
    </source>
</evidence>
<keyword evidence="3" id="KW-0539">Nucleus</keyword>
<evidence type="ECO:0000256" key="3">
    <source>
        <dbReference type="ARBA" id="ARBA00023242"/>
    </source>
</evidence>
<keyword evidence="2" id="KW-0238">DNA-binding</keyword>
<dbReference type="PRINTS" id="PR00056">
    <property type="entry name" value="HSFDOMAIN"/>
</dbReference>
<comment type="subcellular location">
    <subcellularLocation>
        <location evidence="1">Nucleus</location>
    </subcellularLocation>
</comment>
<dbReference type="Proteomes" id="UP001162060">
    <property type="component" value="Unassembled WGS sequence"/>
</dbReference>
<comment type="similarity">
    <text evidence="4">Belongs to the HSF family.</text>
</comment>
<proteinExistence type="inferred from homology"/>
<reference evidence="7" key="1">
    <citation type="submission" date="2024-01" db="EMBL/GenBank/DDBJ databases">
        <authorList>
            <person name="Webb A."/>
        </authorList>
    </citation>
    <scope>NUCLEOTIDE SEQUENCE</scope>
    <source>
        <strain evidence="7">Pm1</strain>
    </source>
</reference>
<protein>
    <recommendedName>
        <fullName evidence="6">HSF-type DNA-binding domain-containing protein</fullName>
    </recommendedName>
</protein>
<feature type="region of interest" description="Disordered" evidence="5">
    <location>
        <begin position="337"/>
        <end position="433"/>
    </location>
</feature>
<dbReference type="Pfam" id="PF00447">
    <property type="entry name" value="HSF_DNA-bind"/>
    <property type="match status" value="1"/>
</dbReference>
<dbReference type="GO" id="GO:0003700">
    <property type="term" value="F:DNA-binding transcription factor activity"/>
    <property type="evidence" value="ECO:0007669"/>
    <property type="project" value="InterPro"/>
</dbReference>
<evidence type="ECO:0000256" key="2">
    <source>
        <dbReference type="ARBA" id="ARBA00023125"/>
    </source>
</evidence>
<evidence type="ECO:0000313" key="7">
    <source>
        <dbReference type="EMBL" id="CAK7927263.1"/>
    </source>
</evidence>
<sequence>MTWGGVKIERDEDVAPPTEPEDRCPLRIRVATASPLSSKRAACCLEDALESKKDASTTSGGLERPRREGDAALFLEKTYALLARCPPELASWTAQGDSFVVKQPAEFAEHVIPAYFKHCKFSSFVRQLNLYGFKKVRTVGGAVGVLDGAMDHAGSSRGGLVTDGDAAAAAGARQDSSEWWEFRHDRFVRGRRDLLGEIRRRSPCGARAVTPRTSLGSAAAATAAGGLMSPVDRVEFEDLKLEVGGLRDEMRKLHWTNQQLTGLLQALLQRCRCAEQDENKSGDRHDYTQQAAATYVASPSVAAQGQRVSLPSITIPSSNTSASVVGPQLALLQLRQGHQGPNSPRDGSVRTPRTPGSGPFQLRPLQTLMANRSPGCRHASSSRLNRSFVGTPSYGQEQLDRGQQRWFRHTSSHGQPSPSTSRSPLKRLRVDSATSVSEPPISYGVYSPEDMAVRELSRIASEIRSDLLACITARITGFLRVHCNQADSRRDADVDAVGEAVGSDIRLKLGQFQTTSQSDPMLSDVETMCMYRVEILKFISRELPRAVQEAIDKRMLPPERLKQRSAKDRSQLALLVQKAQKALEQQMHTETSLYSTGRR</sequence>
<dbReference type="InterPro" id="IPR036390">
    <property type="entry name" value="WH_DNA-bd_sf"/>
</dbReference>
<dbReference type="SUPFAM" id="SSF46785">
    <property type="entry name" value="Winged helix' DNA-binding domain"/>
    <property type="match status" value="1"/>
</dbReference>
<dbReference type="AlphaFoldDB" id="A0AAV1U046"/>
<name>A0AAV1U046_9STRA</name>
<dbReference type="GO" id="GO:0043565">
    <property type="term" value="F:sequence-specific DNA binding"/>
    <property type="evidence" value="ECO:0007669"/>
    <property type="project" value="InterPro"/>
</dbReference>
<dbReference type="InterPro" id="IPR036388">
    <property type="entry name" value="WH-like_DNA-bd_sf"/>
</dbReference>